<evidence type="ECO:0000313" key="1">
    <source>
        <dbReference type="EMBL" id="OKL50580.1"/>
    </source>
</evidence>
<gene>
    <name evidence="1" type="ORF">BM477_01060</name>
</gene>
<dbReference type="STRING" id="156892.BM477_01060"/>
<protein>
    <submittedName>
        <fullName evidence="1">Uncharacterized protein</fullName>
    </submittedName>
</protein>
<dbReference type="RefSeq" id="WP_075360818.1">
    <property type="nucleotide sequence ID" value="NZ_MPDM01000001.1"/>
</dbReference>
<name>A0A1Q5PT73_9ACTO</name>
<accession>A0A1Q5PT73</accession>
<evidence type="ECO:0000313" key="2">
    <source>
        <dbReference type="Proteomes" id="UP000186465"/>
    </source>
</evidence>
<comment type="caution">
    <text evidence="1">The sequence shown here is derived from an EMBL/GenBank/DDBJ whole genome shotgun (WGS) entry which is preliminary data.</text>
</comment>
<organism evidence="1 2">
    <name type="scientific">Boudabousia marimammalium</name>
    <dbReference type="NCBI Taxonomy" id="156892"/>
    <lineage>
        <taxon>Bacteria</taxon>
        <taxon>Bacillati</taxon>
        <taxon>Actinomycetota</taxon>
        <taxon>Actinomycetes</taxon>
        <taxon>Actinomycetales</taxon>
        <taxon>Actinomycetaceae</taxon>
        <taxon>Boudabousia</taxon>
    </lineage>
</organism>
<keyword evidence="2" id="KW-1185">Reference proteome</keyword>
<proteinExistence type="predicted"/>
<reference evidence="2" key="1">
    <citation type="submission" date="2016-11" db="EMBL/GenBank/DDBJ databases">
        <title>Actinomyces gypaetusis sp. nov. isolated from Gypaetus barbatus in Qinghai Tibet Plateau China.</title>
        <authorList>
            <person name="Meng X."/>
        </authorList>
    </citation>
    <scope>NUCLEOTIDE SEQUENCE [LARGE SCALE GENOMIC DNA]</scope>
    <source>
        <strain evidence="2">DSM 15383</strain>
    </source>
</reference>
<dbReference type="AlphaFoldDB" id="A0A1Q5PT73"/>
<dbReference type="EMBL" id="MPDM01000001">
    <property type="protein sequence ID" value="OKL50580.1"/>
    <property type="molecule type" value="Genomic_DNA"/>
</dbReference>
<dbReference type="Proteomes" id="UP000186465">
    <property type="component" value="Unassembled WGS sequence"/>
</dbReference>
<sequence length="60" mass="6533">MTKRGDRETEGPVAPSLGQVVAQLGAEGAGYCPIRFPVRIQRQSIHLQDLFRPREAGQSG</sequence>